<dbReference type="SUPFAM" id="SSF52540">
    <property type="entry name" value="P-loop containing nucleoside triphosphate hydrolases"/>
    <property type="match status" value="1"/>
</dbReference>
<evidence type="ECO:0000259" key="10">
    <source>
        <dbReference type="PROSITE" id="PS50929"/>
    </source>
</evidence>
<dbReference type="Proteomes" id="UP000317778">
    <property type="component" value="Unassembled WGS sequence"/>
</dbReference>
<gene>
    <name evidence="11" type="ORF">CEE36_03565</name>
</gene>
<evidence type="ECO:0000256" key="5">
    <source>
        <dbReference type="ARBA" id="ARBA00022840"/>
    </source>
</evidence>
<evidence type="ECO:0000256" key="7">
    <source>
        <dbReference type="ARBA" id="ARBA00023136"/>
    </source>
</evidence>
<feature type="transmembrane region" description="Helical" evidence="8">
    <location>
        <begin position="372"/>
        <end position="392"/>
    </location>
</feature>
<dbReference type="InterPro" id="IPR003593">
    <property type="entry name" value="AAA+_ATPase"/>
</dbReference>
<dbReference type="CDD" id="cd03254">
    <property type="entry name" value="ABCC_Glucan_exporter_like"/>
    <property type="match status" value="1"/>
</dbReference>
<evidence type="ECO:0000313" key="11">
    <source>
        <dbReference type="EMBL" id="TKJ43423.1"/>
    </source>
</evidence>
<evidence type="ECO:0000256" key="8">
    <source>
        <dbReference type="SAM" id="Phobius"/>
    </source>
</evidence>
<feature type="domain" description="ABC transporter" evidence="9">
    <location>
        <begin position="439"/>
        <end position="672"/>
    </location>
</feature>
<dbReference type="GO" id="GO:0015421">
    <property type="term" value="F:ABC-type oligopeptide transporter activity"/>
    <property type="evidence" value="ECO:0007669"/>
    <property type="project" value="TreeGrafter"/>
</dbReference>
<dbReference type="InterPro" id="IPR027417">
    <property type="entry name" value="P-loop_NTPase"/>
</dbReference>
<dbReference type="InterPro" id="IPR003439">
    <property type="entry name" value="ABC_transporter-like_ATP-bd"/>
</dbReference>
<dbReference type="AlphaFoldDB" id="A0A532V893"/>
<evidence type="ECO:0000256" key="2">
    <source>
        <dbReference type="ARBA" id="ARBA00022448"/>
    </source>
</evidence>
<dbReference type="FunFam" id="3.40.50.300:FF:000287">
    <property type="entry name" value="Multidrug ABC transporter ATP-binding protein"/>
    <property type="match status" value="1"/>
</dbReference>
<feature type="transmembrane region" description="Helical" evidence="8">
    <location>
        <begin position="343"/>
        <end position="366"/>
    </location>
</feature>
<comment type="subcellular location">
    <subcellularLocation>
        <location evidence="1">Cell membrane</location>
        <topology evidence="1">Multi-pass membrane protein</topology>
    </subcellularLocation>
</comment>
<dbReference type="Gene3D" id="1.20.1560.10">
    <property type="entry name" value="ABC transporter type 1, transmembrane domain"/>
    <property type="match status" value="1"/>
</dbReference>
<sequence length="678" mass="77562">MITVEEEKLGKIYDSRIIKRLMSYLQRDWWMLVVAGSLGLLLMAGQIALPVIIQRAIDRHIRASARLLYLSPEQAEKHAKFVYPIEDSLYAVPQERLSKIEPRNFADSLNYYLMDRKKAAQKGIKGYRPAGKEKLLVPYEDLSKFESKVLAFLRSDDWQGVIRLGIFFIGIVLIRLIASFAQIFLTTVAGQRSMHRLRTGIFAHLQRLPVRFFDRNPVGRLVTRATNDVEALNEFFSEVITSFFYDAFLLLGLVIYLPVYNWRLALVTFAILPPMLAATIIFRRTIRDAFRKVRVRLARINAFLAENLSGIKVVQMFHQERKRLKEFTTINESHFMARFSQMMIFAVFRPLVDLLAVVAIAAIIWFGAGWVLGGLVTIGFLTAFISFAERFFEPIRDLTEKFNLMQQAMASGERVFMLMDEKQETYKGEAKISRIRGEIEFRDVWFAYNDEDWVLKDINFKLKPGERVAFVGATGAGKTSVINTLCRFYEIQKGKILVDGADIKDIDKQKLRSEIGIVMQDVFLFIGDIKTNIRLRSEIPHEKVQEAARVANAAGFIEKLPKGYEAEVAERGVNLSVGERQLIAFARAIAFDPAILVLDEATSSVDTKTEAIIQDAIHKLLEGRTALIVAHRLSTVRDADRIIVLDHGRIVEEGDHETLMARKGTYYNLYKLQFEHKI</sequence>
<evidence type="ECO:0000256" key="3">
    <source>
        <dbReference type="ARBA" id="ARBA00022692"/>
    </source>
</evidence>
<dbReference type="EMBL" id="NJBO01000004">
    <property type="protein sequence ID" value="TKJ43423.1"/>
    <property type="molecule type" value="Genomic_DNA"/>
</dbReference>
<evidence type="ECO:0000256" key="4">
    <source>
        <dbReference type="ARBA" id="ARBA00022741"/>
    </source>
</evidence>
<dbReference type="Pfam" id="PF00005">
    <property type="entry name" value="ABC_tran"/>
    <property type="match status" value="1"/>
</dbReference>
<evidence type="ECO:0000259" key="9">
    <source>
        <dbReference type="PROSITE" id="PS50893"/>
    </source>
</evidence>
<dbReference type="InterPro" id="IPR017871">
    <property type="entry name" value="ABC_transporter-like_CS"/>
</dbReference>
<dbReference type="PROSITE" id="PS00211">
    <property type="entry name" value="ABC_TRANSPORTER_1"/>
    <property type="match status" value="1"/>
</dbReference>
<dbReference type="PANTHER" id="PTHR43394">
    <property type="entry name" value="ATP-DEPENDENT PERMEASE MDL1, MITOCHONDRIAL"/>
    <property type="match status" value="1"/>
</dbReference>
<keyword evidence="2" id="KW-0813">Transport</keyword>
<dbReference type="PANTHER" id="PTHR43394:SF1">
    <property type="entry name" value="ATP-BINDING CASSETTE SUB-FAMILY B MEMBER 10, MITOCHONDRIAL"/>
    <property type="match status" value="1"/>
</dbReference>
<dbReference type="InterPro" id="IPR011527">
    <property type="entry name" value="ABC1_TM_dom"/>
</dbReference>
<dbReference type="SMART" id="SM00382">
    <property type="entry name" value="AAA"/>
    <property type="match status" value="1"/>
</dbReference>
<feature type="transmembrane region" description="Helical" evidence="8">
    <location>
        <begin position="262"/>
        <end position="282"/>
    </location>
</feature>
<dbReference type="GO" id="GO:0005524">
    <property type="term" value="F:ATP binding"/>
    <property type="evidence" value="ECO:0007669"/>
    <property type="project" value="UniProtKB-KW"/>
</dbReference>
<evidence type="ECO:0000256" key="6">
    <source>
        <dbReference type="ARBA" id="ARBA00022989"/>
    </source>
</evidence>
<proteinExistence type="predicted"/>
<organism evidence="11 12">
    <name type="scientific">candidate division TA06 bacterium B3_TA06</name>
    <dbReference type="NCBI Taxonomy" id="2012487"/>
    <lineage>
        <taxon>Bacteria</taxon>
        <taxon>Bacteria division TA06</taxon>
    </lineage>
</organism>
<dbReference type="InterPro" id="IPR036640">
    <property type="entry name" value="ABC1_TM_sf"/>
</dbReference>
<keyword evidence="4" id="KW-0547">Nucleotide-binding</keyword>
<accession>A0A532V893</accession>
<comment type="caution">
    <text evidence="11">The sequence shown here is derived from an EMBL/GenBank/DDBJ whole genome shotgun (WGS) entry which is preliminary data.</text>
</comment>
<dbReference type="InterPro" id="IPR039421">
    <property type="entry name" value="Type_1_exporter"/>
</dbReference>
<dbReference type="PROSITE" id="PS50893">
    <property type="entry name" value="ABC_TRANSPORTER_2"/>
    <property type="match status" value="1"/>
</dbReference>
<dbReference type="GO" id="GO:0016887">
    <property type="term" value="F:ATP hydrolysis activity"/>
    <property type="evidence" value="ECO:0007669"/>
    <property type="project" value="InterPro"/>
</dbReference>
<dbReference type="PROSITE" id="PS50929">
    <property type="entry name" value="ABC_TM1F"/>
    <property type="match status" value="1"/>
</dbReference>
<dbReference type="Gene3D" id="3.40.50.300">
    <property type="entry name" value="P-loop containing nucleotide triphosphate hydrolases"/>
    <property type="match status" value="1"/>
</dbReference>
<feature type="transmembrane region" description="Helical" evidence="8">
    <location>
        <begin position="29"/>
        <end position="53"/>
    </location>
</feature>
<keyword evidence="6 8" id="KW-1133">Transmembrane helix</keyword>
<feature type="transmembrane region" description="Helical" evidence="8">
    <location>
        <begin position="235"/>
        <end position="256"/>
    </location>
</feature>
<keyword evidence="3 8" id="KW-0812">Transmembrane</keyword>
<dbReference type="CDD" id="cd18544">
    <property type="entry name" value="ABC_6TM_TmrA_like"/>
    <property type="match status" value="1"/>
</dbReference>
<evidence type="ECO:0000313" key="12">
    <source>
        <dbReference type="Proteomes" id="UP000317778"/>
    </source>
</evidence>
<feature type="transmembrane region" description="Helical" evidence="8">
    <location>
        <begin position="164"/>
        <end position="188"/>
    </location>
</feature>
<keyword evidence="5" id="KW-0067">ATP-binding</keyword>
<reference evidence="11 12" key="1">
    <citation type="submission" date="2017-06" db="EMBL/GenBank/DDBJ databases">
        <title>Novel microbial phyla capable of carbon fixation and sulfur reduction in deep-sea sediments.</title>
        <authorList>
            <person name="Huang J."/>
            <person name="Baker B."/>
            <person name="Wang Y."/>
        </authorList>
    </citation>
    <scope>NUCLEOTIDE SEQUENCE [LARGE SCALE GENOMIC DNA]</scope>
    <source>
        <strain evidence="11">B3_TA06</strain>
    </source>
</reference>
<dbReference type="Pfam" id="PF00664">
    <property type="entry name" value="ABC_membrane"/>
    <property type="match status" value="1"/>
</dbReference>
<dbReference type="GO" id="GO:0005886">
    <property type="term" value="C:plasma membrane"/>
    <property type="evidence" value="ECO:0007669"/>
    <property type="project" value="UniProtKB-SubCell"/>
</dbReference>
<keyword evidence="7 8" id="KW-0472">Membrane</keyword>
<name>A0A532V893_UNCT6</name>
<evidence type="ECO:0008006" key="13">
    <source>
        <dbReference type="Google" id="ProtNLM"/>
    </source>
</evidence>
<evidence type="ECO:0000256" key="1">
    <source>
        <dbReference type="ARBA" id="ARBA00004651"/>
    </source>
</evidence>
<dbReference type="SUPFAM" id="SSF90123">
    <property type="entry name" value="ABC transporter transmembrane region"/>
    <property type="match status" value="1"/>
</dbReference>
<feature type="domain" description="ABC transmembrane type-1" evidence="10">
    <location>
        <begin position="152"/>
        <end position="407"/>
    </location>
</feature>
<protein>
    <recommendedName>
        <fullName evidence="13">ABC transporter ATP-binding protein</fullName>
    </recommendedName>
</protein>